<feature type="domain" description="Nudix hydrolase" evidence="5">
    <location>
        <begin position="209"/>
        <end position="341"/>
    </location>
</feature>
<dbReference type="InterPro" id="IPR020476">
    <property type="entry name" value="Nudix_hydrolase"/>
</dbReference>
<evidence type="ECO:0000256" key="1">
    <source>
        <dbReference type="ARBA" id="ARBA00001946"/>
    </source>
</evidence>
<dbReference type="InterPro" id="IPR015797">
    <property type="entry name" value="NUDIX_hydrolase-like_dom_sf"/>
</dbReference>
<evidence type="ECO:0000313" key="7">
    <source>
        <dbReference type="Proteomes" id="UP000326331"/>
    </source>
</evidence>
<dbReference type="Pfam" id="PF00293">
    <property type="entry name" value="NUDIX"/>
    <property type="match status" value="2"/>
</dbReference>
<comment type="similarity">
    <text evidence="3">Belongs to the Nudix hydrolase family.</text>
</comment>
<keyword evidence="2 3" id="KW-0378">Hydrolase</keyword>
<dbReference type="InterPro" id="IPR020084">
    <property type="entry name" value="NUDIX_hydrolase_CS"/>
</dbReference>
<evidence type="ECO:0000256" key="3">
    <source>
        <dbReference type="RuleBase" id="RU003476"/>
    </source>
</evidence>
<organism evidence="6 7">
    <name type="scientific">Tepidiforma bonchosmolovskayae</name>
    <dbReference type="NCBI Taxonomy" id="2601677"/>
    <lineage>
        <taxon>Bacteria</taxon>
        <taxon>Bacillati</taxon>
        <taxon>Chloroflexota</taxon>
        <taxon>Tepidiformia</taxon>
        <taxon>Tepidiformales</taxon>
        <taxon>Tepidiformaceae</taxon>
        <taxon>Tepidiforma</taxon>
    </lineage>
</organism>
<dbReference type="EMBL" id="CP042829">
    <property type="protein sequence ID" value="QFG02733.1"/>
    <property type="molecule type" value="Genomic_DNA"/>
</dbReference>
<dbReference type="PANTHER" id="PTHR43046:SF2">
    <property type="entry name" value="8-OXO-DGTP DIPHOSPHATASE-RELATED"/>
    <property type="match status" value="1"/>
</dbReference>
<dbReference type="PANTHER" id="PTHR43046">
    <property type="entry name" value="GDP-MANNOSE MANNOSYL HYDROLASE"/>
    <property type="match status" value="1"/>
</dbReference>
<evidence type="ECO:0000256" key="4">
    <source>
        <dbReference type="SAM" id="MobiDB-lite"/>
    </source>
</evidence>
<reference evidence="6 7" key="2">
    <citation type="submission" date="2019-10" db="EMBL/GenBank/DDBJ databases">
        <title>Thermopilla bonchosmolovskayae gen. nov., sp. nov., a moderately thermophilic Chloroflexi bacterium from a Chukotka hot spring (Arctic, Russia), representing a novel classis Thermopillaia, which include previously uncultivated lineage OLB14.</title>
        <authorList>
            <person name="Kochetkova T.V."/>
            <person name="Zayulina K.S."/>
            <person name="Zhigarkov V.S."/>
            <person name="Minaev N.V."/>
            <person name="Novikov A."/>
            <person name="Toshchakov S.V."/>
            <person name="Elcheninov A.G."/>
            <person name="Kublanov I.V."/>
        </authorList>
    </citation>
    <scope>NUCLEOTIDE SEQUENCE [LARGE SCALE GENOMIC DNA]</scope>
    <source>
        <strain evidence="6 7">3753O</strain>
    </source>
</reference>
<name>A0ABX6C218_9CHLR</name>
<feature type="compositionally biased region" description="Polar residues" evidence="4">
    <location>
        <begin position="1"/>
        <end position="17"/>
    </location>
</feature>
<dbReference type="CDD" id="cd02883">
    <property type="entry name" value="NUDIX_Hydrolase"/>
    <property type="match status" value="1"/>
</dbReference>
<reference evidence="6 7" key="1">
    <citation type="submission" date="2019-08" db="EMBL/GenBank/DDBJ databases">
        <authorList>
            <person name="Toschakov S.V."/>
        </authorList>
    </citation>
    <scope>NUCLEOTIDE SEQUENCE [LARGE SCALE GENOMIC DNA]</scope>
    <source>
        <strain evidence="6 7">3753O</strain>
    </source>
</reference>
<evidence type="ECO:0000313" key="6">
    <source>
        <dbReference type="EMBL" id="QFG02733.1"/>
    </source>
</evidence>
<evidence type="ECO:0000256" key="2">
    <source>
        <dbReference type="ARBA" id="ARBA00022801"/>
    </source>
</evidence>
<protein>
    <submittedName>
        <fullName evidence="6">NUDIX hydrolase</fullName>
    </submittedName>
</protein>
<dbReference type="SUPFAM" id="SSF55811">
    <property type="entry name" value="Nudix"/>
    <property type="match status" value="2"/>
</dbReference>
<evidence type="ECO:0000259" key="5">
    <source>
        <dbReference type="PROSITE" id="PS51462"/>
    </source>
</evidence>
<proteinExistence type="inferred from homology"/>
<sequence>MYRSTGSPATPSATVGTSRDFPPAHFRKGVAIGHHRGLPGRPRQFPGRSADCYRETMSYKAPGSGREGSAVLLVAPDGSILLQQRDDDVWPAGIGRWTIPGGGREPGESPRETALREFEEETGVRLQRLRYVETVTTAQVPDLLPSCLHLFVADDPVPRTAIDVREGLDFQYHHPAAFPGLPMNPGTRQLLARFIASDAYRGTVGMLQPYRVGVGVIALDRWGRALLQLRDADLPPERFPGQWSIPGGLVEPDEPPDAAAFREFEEETGVLLETLRLFRVYRAAELPGSLTHVYHIYYDDPDLPESLIDVREGQAFRYWHPSELDDLHVAGPAAAVLREFFASTHYRRLFH</sequence>
<dbReference type="Proteomes" id="UP000326331">
    <property type="component" value="Chromosome"/>
</dbReference>
<feature type="domain" description="Nudix hydrolase" evidence="5">
    <location>
        <begin position="64"/>
        <end position="196"/>
    </location>
</feature>
<comment type="cofactor">
    <cofactor evidence="1">
        <name>Mg(2+)</name>
        <dbReference type="ChEBI" id="CHEBI:18420"/>
    </cofactor>
</comment>
<dbReference type="PRINTS" id="PR00502">
    <property type="entry name" value="NUDIXFAMILY"/>
</dbReference>
<dbReference type="Gene3D" id="3.90.79.10">
    <property type="entry name" value="Nucleoside Triphosphate Pyrophosphohydrolase"/>
    <property type="match status" value="2"/>
</dbReference>
<dbReference type="PROSITE" id="PS51462">
    <property type="entry name" value="NUDIX"/>
    <property type="match status" value="2"/>
</dbReference>
<dbReference type="GO" id="GO:0016787">
    <property type="term" value="F:hydrolase activity"/>
    <property type="evidence" value="ECO:0007669"/>
    <property type="project" value="UniProtKB-KW"/>
</dbReference>
<dbReference type="InterPro" id="IPR000086">
    <property type="entry name" value="NUDIX_hydrolase_dom"/>
</dbReference>
<dbReference type="PROSITE" id="PS00893">
    <property type="entry name" value="NUDIX_BOX"/>
    <property type="match status" value="2"/>
</dbReference>
<keyword evidence="7" id="KW-1185">Reference proteome</keyword>
<feature type="region of interest" description="Disordered" evidence="4">
    <location>
        <begin position="1"/>
        <end position="24"/>
    </location>
</feature>
<gene>
    <name evidence="6" type="ORF">Tbon_05325</name>
</gene>
<accession>A0ABX6C218</accession>